<accession>A0A1X7VH53</accession>
<sequence>MVMAKKGTVLSKDGKVAAFIDDSAVAAVKGTTYYGTVRTRECEIVLRNFCCDSCKSHRPNLRTLYNRWNKRCADESSNVSDSSSHTHDRYLLTPGKKSKK</sequence>
<name>A0A1X7VH53_AMPQE</name>
<protein>
    <submittedName>
        <fullName evidence="2">Uncharacterized protein</fullName>
    </submittedName>
</protein>
<feature type="region of interest" description="Disordered" evidence="1">
    <location>
        <begin position="74"/>
        <end position="100"/>
    </location>
</feature>
<dbReference type="InParanoid" id="A0A1X7VH53"/>
<dbReference type="EnsemblMetazoa" id="Aqu2.1.39401_001">
    <property type="protein sequence ID" value="Aqu2.1.39401_001"/>
    <property type="gene ID" value="Aqu2.1.39401"/>
</dbReference>
<reference evidence="2" key="1">
    <citation type="submission" date="2017-05" db="UniProtKB">
        <authorList>
            <consortium name="EnsemblMetazoa"/>
        </authorList>
    </citation>
    <scope>IDENTIFICATION</scope>
</reference>
<proteinExistence type="predicted"/>
<evidence type="ECO:0000256" key="1">
    <source>
        <dbReference type="SAM" id="MobiDB-lite"/>
    </source>
</evidence>
<dbReference type="AlphaFoldDB" id="A0A1X7VH53"/>
<evidence type="ECO:0000313" key="2">
    <source>
        <dbReference type="EnsemblMetazoa" id="Aqu2.1.39401_001"/>
    </source>
</evidence>
<organism evidence="2">
    <name type="scientific">Amphimedon queenslandica</name>
    <name type="common">Sponge</name>
    <dbReference type="NCBI Taxonomy" id="400682"/>
    <lineage>
        <taxon>Eukaryota</taxon>
        <taxon>Metazoa</taxon>
        <taxon>Porifera</taxon>
        <taxon>Demospongiae</taxon>
        <taxon>Heteroscleromorpha</taxon>
        <taxon>Haplosclerida</taxon>
        <taxon>Niphatidae</taxon>
        <taxon>Amphimedon</taxon>
    </lineage>
</organism>